<dbReference type="RefSeq" id="WP_185060577.1">
    <property type="nucleotide sequence ID" value="NZ_BAABJP010000036.1"/>
</dbReference>
<evidence type="ECO:0000313" key="3">
    <source>
        <dbReference type="Proteomes" id="UP001428817"/>
    </source>
</evidence>
<accession>A0ABP9QS62</accession>
<protein>
    <recommendedName>
        <fullName evidence="4">DUF222 domain-containing protein</fullName>
    </recommendedName>
</protein>
<gene>
    <name evidence="2" type="ORF">GCM10023321_57510</name>
</gene>
<evidence type="ECO:0000256" key="1">
    <source>
        <dbReference type="SAM" id="Coils"/>
    </source>
</evidence>
<keyword evidence="3" id="KW-1185">Reference proteome</keyword>
<proteinExistence type="predicted"/>
<feature type="coiled-coil region" evidence="1">
    <location>
        <begin position="108"/>
        <end position="135"/>
    </location>
</feature>
<dbReference type="EMBL" id="BAABJP010000036">
    <property type="protein sequence ID" value="GAA5166419.1"/>
    <property type="molecule type" value="Genomic_DNA"/>
</dbReference>
<sequence length="298" mass="32069">MPFSFKAAPGVRIRASGTGLRTSIDAPSTGARCPNASRQALAEAEQHLRAGRLQPALDQLHNLHRRDFPPARAPEAPPPPEVNAASVVVRHRKRVLAGLGPFQRSLRRQALADARTTAEHEIRQLERERHHLHRHLQQRLDRGWQRLLHNEPSAVLSALTEAFDDHEAPAAAVGVIGAEVSLVTTVPGVGALRGCHRATAIASHVLLTVRETFAVAPGLRSARVVALQHAGGPPRVAPTLAARLERARLSGVPWHRANALEILREAASELLTGTATLAPLDLVGEPHLAAFLATVRAD</sequence>
<evidence type="ECO:0000313" key="2">
    <source>
        <dbReference type="EMBL" id="GAA5166419.1"/>
    </source>
</evidence>
<evidence type="ECO:0008006" key="4">
    <source>
        <dbReference type="Google" id="ProtNLM"/>
    </source>
</evidence>
<dbReference type="Proteomes" id="UP001428817">
    <property type="component" value="Unassembled WGS sequence"/>
</dbReference>
<comment type="caution">
    <text evidence="2">The sequence shown here is derived from an EMBL/GenBank/DDBJ whole genome shotgun (WGS) entry which is preliminary data.</text>
</comment>
<name>A0ABP9QS62_9PSEU</name>
<keyword evidence="1" id="KW-0175">Coiled coil</keyword>
<organism evidence="2 3">
    <name type="scientific">Pseudonocardia eucalypti</name>
    <dbReference type="NCBI Taxonomy" id="648755"/>
    <lineage>
        <taxon>Bacteria</taxon>
        <taxon>Bacillati</taxon>
        <taxon>Actinomycetota</taxon>
        <taxon>Actinomycetes</taxon>
        <taxon>Pseudonocardiales</taxon>
        <taxon>Pseudonocardiaceae</taxon>
        <taxon>Pseudonocardia</taxon>
    </lineage>
</organism>
<reference evidence="3" key="1">
    <citation type="journal article" date="2019" name="Int. J. Syst. Evol. Microbiol.">
        <title>The Global Catalogue of Microorganisms (GCM) 10K type strain sequencing project: providing services to taxonomists for standard genome sequencing and annotation.</title>
        <authorList>
            <consortium name="The Broad Institute Genomics Platform"/>
            <consortium name="The Broad Institute Genome Sequencing Center for Infectious Disease"/>
            <person name="Wu L."/>
            <person name="Ma J."/>
        </authorList>
    </citation>
    <scope>NUCLEOTIDE SEQUENCE [LARGE SCALE GENOMIC DNA]</scope>
    <source>
        <strain evidence="3">JCM 18303</strain>
    </source>
</reference>